<dbReference type="Gene3D" id="3.40.309.10">
    <property type="entry name" value="Aldehyde Dehydrogenase, Chain A, domain 2"/>
    <property type="match status" value="1"/>
</dbReference>
<name>A0ABY6D482_9BACT</name>
<keyword evidence="9" id="KW-1185">Reference proteome</keyword>
<dbReference type="RefSeq" id="WP_263052679.1">
    <property type="nucleotide sequence ID" value="NZ_CP106735.1"/>
</dbReference>
<dbReference type="PIRSF" id="PIRSF036492">
    <property type="entry name" value="ALDH"/>
    <property type="match status" value="1"/>
</dbReference>
<evidence type="ECO:0000256" key="4">
    <source>
        <dbReference type="PIRNR" id="PIRNR036492"/>
    </source>
</evidence>
<keyword evidence="2 4" id="KW-0560">Oxidoreductase</keyword>
<evidence type="ECO:0000256" key="3">
    <source>
        <dbReference type="ARBA" id="ARBA00023027"/>
    </source>
</evidence>
<keyword evidence="3" id="KW-0520">NAD</keyword>
<dbReference type="PANTHER" id="PTHR43570:SF20">
    <property type="entry name" value="ALDEHYDE DEHYDROGENASE ALDX-RELATED"/>
    <property type="match status" value="1"/>
</dbReference>
<evidence type="ECO:0000256" key="1">
    <source>
        <dbReference type="ARBA" id="ARBA00009986"/>
    </source>
</evidence>
<comment type="similarity">
    <text evidence="1 4 6">Belongs to the aldehyde dehydrogenase family.</text>
</comment>
<dbReference type="InterPro" id="IPR016162">
    <property type="entry name" value="Ald_DH_N"/>
</dbReference>
<accession>A0ABY6D482</accession>
<reference evidence="8" key="1">
    <citation type="submission" date="2022-10" db="EMBL/GenBank/DDBJ databases">
        <title>Comparative genomics and taxonomic characterization of three novel marine species of genus Reichenbachiella exhibiting antioxidant and polysaccharide degradation activities.</title>
        <authorList>
            <person name="Muhammad N."/>
            <person name="Lee Y.-J."/>
            <person name="Ko J."/>
            <person name="Kim S.-G."/>
        </authorList>
    </citation>
    <scope>NUCLEOTIDE SEQUENCE</scope>
    <source>
        <strain evidence="8">Wsw4-B4</strain>
    </source>
</reference>
<gene>
    <name evidence="8" type="ORF">N7E81_07535</name>
</gene>
<protein>
    <recommendedName>
        <fullName evidence="4">Aldehyde dehydrogenase</fullName>
    </recommendedName>
</protein>
<organism evidence="8 9">
    <name type="scientific">Reichenbachiella carrageenanivorans</name>
    <dbReference type="NCBI Taxonomy" id="2979869"/>
    <lineage>
        <taxon>Bacteria</taxon>
        <taxon>Pseudomonadati</taxon>
        <taxon>Bacteroidota</taxon>
        <taxon>Cytophagia</taxon>
        <taxon>Cytophagales</taxon>
        <taxon>Reichenbachiellaceae</taxon>
        <taxon>Reichenbachiella</taxon>
    </lineage>
</organism>
<dbReference type="InterPro" id="IPR029510">
    <property type="entry name" value="Ald_DH_CS_GLU"/>
</dbReference>
<dbReference type="Proteomes" id="UP001062165">
    <property type="component" value="Chromosome"/>
</dbReference>
<evidence type="ECO:0000313" key="9">
    <source>
        <dbReference type="Proteomes" id="UP001062165"/>
    </source>
</evidence>
<dbReference type="InterPro" id="IPR016160">
    <property type="entry name" value="Ald_DH_CS_CYS"/>
</dbReference>
<feature type="active site" evidence="5">
    <location>
        <position position="211"/>
    </location>
</feature>
<evidence type="ECO:0000259" key="7">
    <source>
        <dbReference type="Pfam" id="PF00171"/>
    </source>
</evidence>
<evidence type="ECO:0000313" key="8">
    <source>
        <dbReference type="EMBL" id="UXX80950.1"/>
    </source>
</evidence>
<sequence>MANQFQTIFDLHKKKSLELRTESLEHRRKRLKSLKTWILNNKEKIRAALHADLRKSDTDTDITEIFTVTTEINDALSHLNSWARPKRVSPGMTYLGTSAKIQPEPKGACLIIAPWNFPFNLVGSPLVSCIAAGNTAILKPSEHTPVTSQLIQEMVEDVFEPSLVTVIQGGIPETSALLELPFDHIFFTGSTQVGKIIMAAAAKNLSSVTLELGGKSPVIIDETANPDDAAKKIVWGRFTNNGQTCIAPDYIFISDKVKDSFVASAKKYIAQMFDSKSEGMAHTHDYSRLVNESHAHRLVDMLKEALDSGAKVEFGGDHNAAEKYIEPTLLSNIDETNRLWQEEIFGPIMPMKVYHDMNQVIDHINQNDKPLSLYLFTKSNRMKKRIGSATSAGTMVINDVVVQYAHPNLPFGGVNHSGIGKSHGRFGFMEFSNLKSVLHQRIGLTNALLFYPPYSGFKKWAVNFLIKWF</sequence>
<dbReference type="PROSITE" id="PS00687">
    <property type="entry name" value="ALDEHYDE_DEHYDR_GLU"/>
    <property type="match status" value="1"/>
</dbReference>
<dbReference type="PANTHER" id="PTHR43570">
    <property type="entry name" value="ALDEHYDE DEHYDROGENASE"/>
    <property type="match status" value="1"/>
</dbReference>
<dbReference type="InterPro" id="IPR016161">
    <property type="entry name" value="Ald_DH/histidinol_DH"/>
</dbReference>
<evidence type="ECO:0000256" key="2">
    <source>
        <dbReference type="ARBA" id="ARBA00023002"/>
    </source>
</evidence>
<dbReference type="PROSITE" id="PS00070">
    <property type="entry name" value="ALDEHYDE_DEHYDR_CYS"/>
    <property type="match status" value="1"/>
</dbReference>
<evidence type="ECO:0000256" key="5">
    <source>
        <dbReference type="PROSITE-ProRule" id="PRU10007"/>
    </source>
</evidence>
<dbReference type="InterPro" id="IPR012394">
    <property type="entry name" value="Aldehyde_DH_NAD(P)"/>
</dbReference>
<dbReference type="Gene3D" id="3.40.605.10">
    <property type="entry name" value="Aldehyde Dehydrogenase, Chain A, domain 1"/>
    <property type="match status" value="1"/>
</dbReference>
<evidence type="ECO:0000256" key="6">
    <source>
        <dbReference type="RuleBase" id="RU003345"/>
    </source>
</evidence>
<proteinExistence type="inferred from homology"/>
<dbReference type="EMBL" id="CP106735">
    <property type="protein sequence ID" value="UXX80950.1"/>
    <property type="molecule type" value="Genomic_DNA"/>
</dbReference>
<feature type="domain" description="Aldehyde dehydrogenase" evidence="7">
    <location>
        <begin position="13"/>
        <end position="437"/>
    </location>
</feature>
<dbReference type="Pfam" id="PF00171">
    <property type="entry name" value="Aldedh"/>
    <property type="match status" value="1"/>
</dbReference>
<dbReference type="SUPFAM" id="SSF53720">
    <property type="entry name" value="ALDH-like"/>
    <property type="match status" value="1"/>
</dbReference>
<dbReference type="InterPro" id="IPR015590">
    <property type="entry name" value="Aldehyde_DH_dom"/>
</dbReference>
<dbReference type="InterPro" id="IPR016163">
    <property type="entry name" value="Ald_DH_C"/>
</dbReference>